<keyword evidence="5" id="KW-1185">Reference proteome</keyword>
<dbReference type="InterPro" id="IPR036020">
    <property type="entry name" value="WW_dom_sf"/>
</dbReference>
<dbReference type="PROSITE" id="PS50020">
    <property type="entry name" value="WW_DOMAIN_2"/>
    <property type="match status" value="1"/>
</dbReference>
<reference evidence="4 5" key="1">
    <citation type="journal article" date="2023" name="Commun. Biol.">
        <title>Genome analysis of Parmales, the sister group of diatoms, reveals the evolutionary specialization of diatoms from phago-mixotrophs to photoautotrophs.</title>
        <authorList>
            <person name="Ban H."/>
            <person name="Sato S."/>
            <person name="Yoshikawa S."/>
            <person name="Yamada K."/>
            <person name="Nakamura Y."/>
            <person name="Ichinomiya M."/>
            <person name="Sato N."/>
            <person name="Blanc-Mathieu R."/>
            <person name="Endo H."/>
            <person name="Kuwata A."/>
            <person name="Ogata H."/>
        </authorList>
    </citation>
    <scope>NUCLEOTIDE SEQUENCE [LARGE SCALE GENOMIC DNA]</scope>
</reference>
<name>A0ABQ6N9W3_9STRA</name>
<evidence type="ECO:0000313" key="4">
    <source>
        <dbReference type="EMBL" id="GMI51978.1"/>
    </source>
</evidence>
<evidence type="ECO:0000256" key="1">
    <source>
        <dbReference type="SAM" id="MobiDB-lite"/>
    </source>
</evidence>
<dbReference type="Gene3D" id="2.20.70.10">
    <property type="match status" value="1"/>
</dbReference>
<feature type="transmembrane region" description="Helical" evidence="2">
    <location>
        <begin position="74"/>
        <end position="93"/>
    </location>
</feature>
<protein>
    <recommendedName>
        <fullName evidence="3">WW domain-containing protein</fullName>
    </recommendedName>
</protein>
<proteinExistence type="predicted"/>
<keyword evidence="2" id="KW-0812">Transmembrane</keyword>
<dbReference type="CDD" id="cd00201">
    <property type="entry name" value="WW"/>
    <property type="match status" value="1"/>
</dbReference>
<keyword evidence="2" id="KW-0472">Membrane</keyword>
<feature type="transmembrane region" description="Helical" evidence="2">
    <location>
        <begin position="285"/>
        <end position="309"/>
    </location>
</feature>
<accession>A0ABQ6N9W3</accession>
<gene>
    <name evidence="4" type="ORF">TeGR_g5621</name>
</gene>
<evidence type="ECO:0000259" key="3">
    <source>
        <dbReference type="PROSITE" id="PS50020"/>
    </source>
</evidence>
<feature type="transmembrane region" description="Helical" evidence="2">
    <location>
        <begin position="246"/>
        <end position="265"/>
    </location>
</feature>
<feature type="non-terminal residue" evidence="4">
    <location>
        <position position="483"/>
    </location>
</feature>
<sequence length="483" mass="52069">MTAYASPAGTPGKSNSSLGLSSEEAAPLSVADARANAKSLVFQQGRNPVWSTPVAKLSGLGIGFQLYFTLLDRLFYLFLLLSILALPSLIINYSGSRIPAVDVDPFLLSLFSLGNQGSQCGPDGSPTSPVTGTCDPCADTSKMCVLGASIDASTASYIVTGAQTIAFLGLVYFSHSLLARDIAGFQQERDQTAPSAARYSVLVRGLPPDVLEEDVAALFSDHYALSKTQPHFPILGMSKSGVRRTVFWSGFYLSLTVGLANYFVYTGDSSQMDDFLNAIGFGYSSAGVSLLLNLLSILLLSALVGYLFVLYTRVRRIGASVDRPAPQETYEKRVQARRAFEKERNRRKSAAGSSKADKAKVYVAPDESGGVGGRAGPRYAVTDDVEAAPQAAAGVEKCDWEEYYDETHAAYYYYNATTGESAWEKPENFWHNTPPEAGGGEGAESAESKFQPLGVSKPVMYRRNHTIGSVDYATRYVGMWVTE</sequence>
<keyword evidence="2" id="KW-1133">Transmembrane helix</keyword>
<dbReference type="Proteomes" id="UP001165060">
    <property type="component" value="Unassembled WGS sequence"/>
</dbReference>
<feature type="domain" description="WW" evidence="3">
    <location>
        <begin position="400"/>
        <end position="428"/>
    </location>
</feature>
<feature type="region of interest" description="Disordered" evidence="1">
    <location>
        <begin position="1"/>
        <end position="20"/>
    </location>
</feature>
<dbReference type="InterPro" id="IPR001202">
    <property type="entry name" value="WW_dom"/>
</dbReference>
<dbReference type="Pfam" id="PF00397">
    <property type="entry name" value="WW"/>
    <property type="match status" value="1"/>
</dbReference>
<dbReference type="SUPFAM" id="SSF51045">
    <property type="entry name" value="WW domain"/>
    <property type="match status" value="1"/>
</dbReference>
<evidence type="ECO:0000313" key="5">
    <source>
        <dbReference type="Proteomes" id="UP001165060"/>
    </source>
</evidence>
<dbReference type="EMBL" id="BRYB01006570">
    <property type="protein sequence ID" value="GMI51978.1"/>
    <property type="molecule type" value="Genomic_DNA"/>
</dbReference>
<evidence type="ECO:0000256" key="2">
    <source>
        <dbReference type="SAM" id="Phobius"/>
    </source>
</evidence>
<feature type="region of interest" description="Disordered" evidence="1">
    <location>
        <begin position="338"/>
        <end position="358"/>
    </location>
</feature>
<organism evidence="4 5">
    <name type="scientific">Tetraparma gracilis</name>
    <dbReference type="NCBI Taxonomy" id="2962635"/>
    <lineage>
        <taxon>Eukaryota</taxon>
        <taxon>Sar</taxon>
        <taxon>Stramenopiles</taxon>
        <taxon>Ochrophyta</taxon>
        <taxon>Bolidophyceae</taxon>
        <taxon>Parmales</taxon>
        <taxon>Triparmaceae</taxon>
        <taxon>Tetraparma</taxon>
    </lineage>
</organism>
<dbReference type="SMART" id="SM00456">
    <property type="entry name" value="WW"/>
    <property type="match status" value="1"/>
</dbReference>
<comment type="caution">
    <text evidence="4">The sequence shown here is derived from an EMBL/GenBank/DDBJ whole genome shotgun (WGS) entry which is preliminary data.</text>
</comment>